<proteinExistence type="predicted"/>
<gene>
    <name evidence="1" type="ORF">T11_9250</name>
</gene>
<evidence type="ECO:0000313" key="1">
    <source>
        <dbReference type="EMBL" id="KRZ12296.1"/>
    </source>
</evidence>
<keyword evidence="2" id="KW-1185">Reference proteome</keyword>
<evidence type="ECO:0000313" key="2">
    <source>
        <dbReference type="Proteomes" id="UP000055024"/>
    </source>
</evidence>
<dbReference type="Proteomes" id="UP000055024">
    <property type="component" value="Unassembled WGS sequence"/>
</dbReference>
<protein>
    <submittedName>
        <fullName evidence="1">Uncharacterized protein</fullName>
    </submittedName>
</protein>
<dbReference type="AlphaFoldDB" id="A0A0V1HN91"/>
<reference evidence="1 2" key="1">
    <citation type="submission" date="2015-01" db="EMBL/GenBank/DDBJ databases">
        <title>Evolution of Trichinella species and genotypes.</title>
        <authorList>
            <person name="Korhonen P.K."/>
            <person name="Edoardo P."/>
            <person name="Giuseppe L.R."/>
            <person name="Gasser R.B."/>
        </authorList>
    </citation>
    <scope>NUCLEOTIDE SEQUENCE [LARGE SCALE GENOMIC DNA]</scope>
    <source>
        <strain evidence="1">ISS1029</strain>
    </source>
</reference>
<name>A0A0V1HN91_9BILA</name>
<sequence>MSTEIMWKTKRLPKYSKIQTPGIAEIRGRFLKYIQDLRRYYCNFIDQKIKRGIDVHLTLGWNVCGPAKESSQMLHVKIHCAKVEDQVDKAIKQF</sequence>
<dbReference type="EMBL" id="JYDP01000042">
    <property type="protein sequence ID" value="KRZ12296.1"/>
    <property type="molecule type" value="Genomic_DNA"/>
</dbReference>
<organism evidence="1 2">
    <name type="scientific">Trichinella zimbabwensis</name>
    <dbReference type="NCBI Taxonomy" id="268475"/>
    <lineage>
        <taxon>Eukaryota</taxon>
        <taxon>Metazoa</taxon>
        <taxon>Ecdysozoa</taxon>
        <taxon>Nematoda</taxon>
        <taxon>Enoplea</taxon>
        <taxon>Dorylaimia</taxon>
        <taxon>Trichinellida</taxon>
        <taxon>Trichinellidae</taxon>
        <taxon>Trichinella</taxon>
    </lineage>
</organism>
<accession>A0A0V1HN91</accession>
<comment type="caution">
    <text evidence="1">The sequence shown here is derived from an EMBL/GenBank/DDBJ whole genome shotgun (WGS) entry which is preliminary data.</text>
</comment>